<evidence type="ECO:0000259" key="1">
    <source>
        <dbReference type="Pfam" id="PF08818"/>
    </source>
</evidence>
<reference evidence="3" key="1">
    <citation type="journal article" date="2019" name="Int. J. Syst. Evol. Microbiol.">
        <title>The Global Catalogue of Microorganisms (GCM) 10K type strain sequencing project: providing services to taxonomists for standard genome sequencing and annotation.</title>
        <authorList>
            <consortium name="The Broad Institute Genomics Platform"/>
            <consortium name="The Broad Institute Genome Sequencing Center for Infectious Disease"/>
            <person name="Wu L."/>
            <person name="Ma J."/>
        </authorList>
    </citation>
    <scope>NUCLEOTIDE SEQUENCE [LARGE SCALE GENOMIC DNA]</scope>
    <source>
        <strain evidence="3">CGMCC 4.7466</strain>
    </source>
</reference>
<comment type="caution">
    <text evidence="2">The sequence shown here is derived from an EMBL/GenBank/DDBJ whole genome shotgun (WGS) entry which is preliminary data.</text>
</comment>
<name>A0ABV9SZV0_9BACT</name>
<dbReference type="EMBL" id="JBHSJJ010000004">
    <property type="protein sequence ID" value="MFC4871734.1"/>
    <property type="molecule type" value="Genomic_DNA"/>
</dbReference>
<evidence type="ECO:0000313" key="2">
    <source>
        <dbReference type="EMBL" id="MFC4871734.1"/>
    </source>
</evidence>
<gene>
    <name evidence="2" type="ORF">ACFPFU_08560</name>
</gene>
<evidence type="ECO:0000313" key="3">
    <source>
        <dbReference type="Proteomes" id="UP001595818"/>
    </source>
</evidence>
<proteinExistence type="predicted"/>
<dbReference type="Proteomes" id="UP001595818">
    <property type="component" value="Unassembled WGS sequence"/>
</dbReference>
<organism evidence="2 3">
    <name type="scientific">Negadavirga shengliensis</name>
    <dbReference type="NCBI Taxonomy" id="1389218"/>
    <lineage>
        <taxon>Bacteria</taxon>
        <taxon>Pseudomonadati</taxon>
        <taxon>Bacteroidota</taxon>
        <taxon>Cytophagia</taxon>
        <taxon>Cytophagales</taxon>
        <taxon>Cyclobacteriaceae</taxon>
        <taxon>Negadavirga</taxon>
    </lineage>
</organism>
<keyword evidence="3" id="KW-1185">Reference proteome</keyword>
<dbReference type="InterPro" id="IPR014922">
    <property type="entry name" value="YdhG-like"/>
</dbReference>
<sequence length="123" mass="13863">MDAETFFSRYEPQVFANAIKLRKLLFSNLPDITEQVDLPARMVAYCYGQKYAELICTLIPSKKGLKLGFNRGLELPDPEGILQGTGKISRYVEIKSEKQIYSPALKNLVAEALAAYQQRMAKS</sequence>
<protein>
    <submittedName>
        <fullName evidence="2">DUF1801 domain-containing protein</fullName>
    </submittedName>
</protein>
<accession>A0ABV9SZV0</accession>
<dbReference type="SUPFAM" id="SSF159888">
    <property type="entry name" value="YdhG-like"/>
    <property type="match status" value="1"/>
</dbReference>
<dbReference type="Pfam" id="PF08818">
    <property type="entry name" value="DUF1801"/>
    <property type="match status" value="1"/>
</dbReference>
<feature type="domain" description="YdhG-like" evidence="1">
    <location>
        <begin position="19"/>
        <end position="113"/>
    </location>
</feature>
<dbReference type="RefSeq" id="WP_377063488.1">
    <property type="nucleotide sequence ID" value="NZ_JBHSJJ010000004.1"/>
</dbReference>